<dbReference type="AlphaFoldDB" id="A0A1N7SET8"/>
<dbReference type="InterPro" id="IPR029044">
    <property type="entry name" value="Nucleotide-diphossugar_trans"/>
</dbReference>
<dbReference type="Pfam" id="PF00535">
    <property type="entry name" value="Glycos_transf_2"/>
    <property type="match status" value="1"/>
</dbReference>
<dbReference type="GO" id="GO:0016740">
    <property type="term" value="F:transferase activity"/>
    <property type="evidence" value="ECO:0007669"/>
    <property type="project" value="UniProtKB-KW"/>
</dbReference>
<evidence type="ECO:0000259" key="1">
    <source>
        <dbReference type="Pfam" id="PF00535"/>
    </source>
</evidence>
<dbReference type="RefSeq" id="WP_087736821.1">
    <property type="nucleotide sequence ID" value="NZ_CYGY02000049.1"/>
</dbReference>
<evidence type="ECO:0000313" key="2">
    <source>
        <dbReference type="EMBL" id="SIT45852.1"/>
    </source>
</evidence>
<dbReference type="InterPro" id="IPR001173">
    <property type="entry name" value="Glyco_trans_2-like"/>
</dbReference>
<feature type="domain" description="Glycosyltransferase 2-like" evidence="1">
    <location>
        <begin position="40"/>
        <end position="159"/>
    </location>
</feature>
<organism evidence="2 3">
    <name type="scientific">Paraburkholderia piptadeniae</name>
    <dbReference type="NCBI Taxonomy" id="1701573"/>
    <lineage>
        <taxon>Bacteria</taxon>
        <taxon>Pseudomonadati</taxon>
        <taxon>Pseudomonadota</taxon>
        <taxon>Betaproteobacteria</taxon>
        <taxon>Burkholderiales</taxon>
        <taxon>Burkholderiaceae</taxon>
        <taxon>Paraburkholderia</taxon>
    </lineage>
</organism>
<dbReference type="SUPFAM" id="SSF53448">
    <property type="entry name" value="Nucleotide-diphospho-sugar transferases"/>
    <property type="match status" value="1"/>
</dbReference>
<protein>
    <submittedName>
        <fullName evidence="2">Glycosyl transferase family 2</fullName>
    </submittedName>
</protein>
<proteinExistence type="predicted"/>
<accession>A0A1N7SET8</accession>
<evidence type="ECO:0000313" key="3">
    <source>
        <dbReference type="Proteomes" id="UP000195569"/>
    </source>
</evidence>
<sequence length="347" mass="38530">MSLTGEHTTSRSPPREFDRIEERDATRLIFPARAHVPSVTVVMANFNGESWIGEAIESVQRQSLSDWELIVVDDASTDASVEIVRAAADSDPRIVLLTSSSNAGPSVARNRALTCARGRWITILDSDDAFGEGRLASLLAKAEADGEGIAADDLLIMNESGSLTGHSLLDLKTSRTFDAVALVNAPHLGYLQPMIKAELLGELRYDARVRSAEDFDLLLRVLVKHDARMVVYPAMGYHYRRRGGSLSTDKSADRRALMGMLDANARFRASHALSGRLADACAHRHRSLETSLRWLDVTEAIRERRFAAALRHTIDHPRVLSCAVQFFKKRFYPLVLRNNRRVKTLGL</sequence>
<dbReference type="PANTHER" id="PTHR43685:SF2">
    <property type="entry name" value="GLYCOSYLTRANSFERASE 2-LIKE DOMAIN-CONTAINING PROTEIN"/>
    <property type="match status" value="1"/>
</dbReference>
<dbReference type="OrthoDB" id="9802649at2"/>
<dbReference type="CDD" id="cd00761">
    <property type="entry name" value="Glyco_tranf_GTA_type"/>
    <property type="match status" value="1"/>
</dbReference>
<comment type="caution">
    <text evidence="2">The sequence shown here is derived from an EMBL/GenBank/DDBJ whole genome shotgun (WGS) entry which is preliminary data.</text>
</comment>
<dbReference type="Proteomes" id="UP000195569">
    <property type="component" value="Unassembled WGS sequence"/>
</dbReference>
<dbReference type="EMBL" id="CYGY02000049">
    <property type="protein sequence ID" value="SIT45852.1"/>
    <property type="molecule type" value="Genomic_DNA"/>
</dbReference>
<name>A0A1N7SET8_9BURK</name>
<dbReference type="Gene3D" id="3.90.550.10">
    <property type="entry name" value="Spore Coat Polysaccharide Biosynthesis Protein SpsA, Chain A"/>
    <property type="match status" value="1"/>
</dbReference>
<dbReference type="InterPro" id="IPR050834">
    <property type="entry name" value="Glycosyltransf_2"/>
</dbReference>
<gene>
    <name evidence="2" type="ORF">BN2476_490012</name>
</gene>
<reference evidence="2" key="1">
    <citation type="submission" date="2016-12" db="EMBL/GenBank/DDBJ databases">
        <authorList>
            <person name="Moulin L."/>
        </authorList>
    </citation>
    <scope>NUCLEOTIDE SEQUENCE [LARGE SCALE GENOMIC DNA]</scope>
    <source>
        <strain evidence="2">STM 7183</strain>
    </source>
</reference>
<dbReference type="PANTHER" id="PTHR43685">
    <property type="entry name" value="GLYCOSYLTRANSFERASE"/>
    <property type="match status" value="1"/>
</dbReference>
<keyword evidence="3" id="KW-1185">Reference proteome</keyword>
<keyword evidence="2" id="KW-0808">Transferase</keyword>